<evidence type="ECO:0000313" key="2">
    <source>
        <dbReference type="EMBL" id="MBB5031606.1"/>
    </source>
</evidence>
<feature type="signal peptide" evidence="1">
    <location>
        <begin position="1"/>
        <end position="21"/>
    </location>
</feature>
<gene>
    <name evidence="2" type="ORF">HNQ65_001174</name>
</gene>
<dbReference type="RefSeq" id="WP_184338547.1">
    <property type="nucleotide sequence ID" value="NZ_JACHIG010000002.1"/>
</dbReference>
<keyword evidence="1" id="KW-0732">Signal</keyword>
<dbReference type="EMBL" id="JACHIG010000002">
    <property type="protein sequence ID" value="MBB5031606.1"/>
    <property type="molecule type" value="Genomic_DNA"/>
</dbReference>
<protein>
    <submittedName>
        <fullName evidence="2">Uncharacterized protein</fullName>
    </submittedName>
</protein>
<keyword evidence="3" id="KW-1185">Reference proteome</keyword>
<name>A0A7W7Y8H9_9BACT</name>
<comment type="caution">
    <text evidence="2">The sequence shown here is derived from an EMBL/GenBank/DDBJ whole genome shotgun (WGS) entry which is preliminary data.</text>
</comment>
<sequence length="405" mass="45400">MIRKLLQIVAVLALAAQHAQAREQYLLLNYSTALNAPQQAEEMMRYVRDRFGAANRASRLKTGVAILYTPKEQVAETAARLRADLELARQMEVPVLIQVDTENWLPEALTNWFDPSKPGYAPDKVHDVEWTGWTPDTAVKICWRNWGTMLRVGPHPNLLSPRFQAWEKSIYEALVPVVVEWVKALPAEKQWLFAGWKCGWETSPNSQYAYFKNGNSYLTRSDDPKWIDADKELIGYNAARTGGFQTSGVLSYERTYDVFMKIIGAHLSYLAKTARGLGLPREKIFVHTIAQGVDRYNVESQFNADSNPAPSFYGKPTGSLRDNASFMRCLTQARKELGATGYGIGEFVFGAKDYAAWHGWFSDKLAGDPDLIFAALYNYDTLRGHAEIERALLDAMAAAPASGGK</sequence>
<feature type="chain" id="PRO_5030563361" evidence="1">
    <location>
        <begin position="22"/>
        <end position="405"/>
    </location>
</feature>
<proteinExistence type="predicted"/>
<accession>A0A7W7Y8H9</accession>
<organism evidence="2 3">
    <name type="scientific">Prosthecobacter vanneervenii</name>
    <dbReference type="NCBI Taxonomy" id="48466"/>
    <lineage>
        <taxon>Bacteria</taxon>
        <taxon>Pseudomonadati</taxon>
        <taxon>Verrucomicrobiota</taxon>
        <taxon>Verrucomicrobiia</taxon>
        <taxon>Verrucomicrobiales</taxon>
        <taxon>Verrucomicrobiaceae</taxon>
        <taxon>Prosthecobacter</taxon>
    </lineage>
</organism>
<dbReference type="Proteomes" id="UP000590740">
    <property type="component" value="Unassembled WGS sequence"/>
</dbReference>
<evidence type="ECO:0000256" key="1">
    <source>
        <dbReference type="SAM" id="SignalP"/>
    </source>
</evidence>
<reference evidence="2 3" key="1">
    <citation type="submission" date="2020-08" db="EMBL/GenBank/DDBJ databases">
        <title>Genomic Encyclopedia of Type Strains, Phase IV (KMG-IV): sequencing the most valuable type-strain genomes for metagenomic binning, comparative biology and taxonomic classification.</title>
        <authorList>
            <person name="Goeker M."/>
        </authorList>
    </citation>
    <scope>NUCLEOTIDE SEQUENCE [LARGE SCALE GENOMIC DNA]</scope>
    <source>
        <strain evidence="2 3">DSM 12252</strain>
    </source>
</reference>
<evidence type="ECO:0000313" key="3">
    <source>
        <dbReference type="Proteomes" id="UP000590740"/>
    </source>
</evidence>
<dbReference type="AlphaFoldDB" id="A0A7W7Y8H9"/>